<dbReference type="Gene3D" id="3.30.360.10">
    <property type="entry name" value="Dihydrodipicolinate Reductase, domain 2"/>
    <property type="match status" value="1"/>
</dbReference>
<evidence type="ECO:0000259" key="5">
    <source>
        <dbReference type="Pfam" id="PF02894"/>
    </source>
</evidence>
<sequence length="336" mass="37132">MTVRIGVIGTGMIGEDHAKRISQTLTGGKIVAVTDVNPDQARAVVDRLNLDAQIYDNGHDLIKADNVDAVLVTSWGPTHEEYVLSALAAGKYVFCEKPLAHTADGCKRIVDAEVAGGKRLVQVGFMRRYDSGYLLLKNAIDKGQIGEALMLHCAHRNPSVPESYITPMAIYDTLIHELDVFRWLLDDDFKTAQVVFPRKSRYSHSQLADPQIVLLETVKGVRIDVEIFVNCQYGYDIQCSVVGEEGVINLPEPESLLMRKQAQLSNAILMDWKKRFVAAFDVELQMFIDGVAKDSITGPTSWDGYAAAVASDVCVLAQTSGQIEPIEMPEQPAFYR</sequence>
<keyword evidence="1 3" id="KW-0560">Oxidoreductase</keyword>
<comment type="similarity">
    <text evidence="3">Belongs to the Gfo/Idh/MocA family.</text>
</comment>
<dbReference type="SUPFAM" id="SSF51735">
    <property type="entry name" value="NAD(P)-binding Rossmann-fold domains"/>
    <property type="match status" value="1"/>
</dbReference>
<proteinExistence type="inferred from homology"/>
<evidence type="ECO:0000313" key="7">
    <source>
        <dbReference type="Proteomes" id="UP000019464"/>
    </source>
</evidence>
<dbReference type="Gene3D" id="3.40.50.720">
    <property type="entry name" value="NAD(P)-binding Rossmann-like Domain"/>
    <property type="match status" value="1"/>
</dbReference>
<comment type="subunit">
    <text evidence="3">Homotetramer.</text>
</comment>
<evidence type="ECO:0000313" key="6">
    <source>
        <dbReference type="EMBL" id="EXJ11852.1"/>
    </source>
</evidence>
<organism evidence="6 7">
    <name type="scientific">Nitrincola nitratireducens</name>
    <dbReference type="NCBI Taxonomy" id="1229521"/>
    <lineage>
        <taxon>Bacteria</taxon>
        <taxon>Pseudomonadati</taxon>
        <taxon>Pseudomonadota</taxon>
        <taxon>Gammaproteobacteria</taxon>
        <taxon>Oceanospirillales</taxon>
        <taxon>Oceanospirillaceae</taxon>
        <taxon>Nitrincola</taxon>
    </lineage>
</organism>
<dbReference type="AlphaFoldDB" id="W9V705"/>
<dbReference type="PANTHER" id="PTHR43593">
    <property type="match status" value="1"/>
</dbReference>
<dbReference type="Pfam" id="PF01408">
    <property type="entry name" value="GFO_IDH_MocA"/>
    <property type="match status" value="1"/>
</dbReference>
<gene>
    <name evidence="3 6" type="primary">iolG</name>
    <name evidence="6" type="ORF">D791_01225</name>
</gene>
<dbReference type="SUPFAM" id="SSF55347">
    <property type="entry name" value="Glyceraldehyde-3-phosphate dehydrogenase-like, C-terminal domain"/>
    <property type="match status" value="1"/>
</dbReference>
<evidence type="ECO:0000259" key="4">
    <source>
        <dbReference type="Pfam" id="PF01408"/>
    </source>
</evidence>
<evidence type="ECO:0000256" key="1">
    <source>
        <dbReference type="ARBA" id="ARBA00023002"/>
    </source>
</evidence>
<reference evidence="6 7" key="2">
    <citation type="journal article" date="2015" name="Syst. Appl. Microbiol.">
        <title>Nitrincola nitratireducens sp. nov. isolated from a haloalkaline crater lake.</title>
        <authorList>
            <person name="Singh A."/>
            <person name="Vaidya B."/>
            <person name="Tanuku N.R."/>
            <person name="Pinnaka A.K."/>
        </authorList>
    </citation>
    <scope>NUCLEOTIDE SEQUENCE [LARGE SCALE GENOMIC DNA]</scope>
    <source>
        <strain evidence="6 7">AK23</strain>
    </source>
</reference>
<dbReference type="InterPro" id="IPR036291">
    <property type="entry name" value="NAD(P)-bd_dom_sf"/>
</dbReference>
<reference evidence="7" key="1">
    <citation type="submission" date="2012-11" db="EMBL/GenBank/DDBJ databases">
        <authorList>
            <person name="Singh A."/>
            <person name="Pinnaka A.K."/>
            <person name="Vaidya B."/>
        </authorList>
    </citation>
    <scope>NUCLEOTIDE SEQUENCE [LARGE SCALE GENOMIC DNA]</scope>
    <source>
        <strain evidence="7">AK23</strain>
    </source>
</reference>
<keyword evidence="2 3" id="KW-0520">NAD</keyword>
<feature type="domain" description="Gfo/Idh/MocA-like oxidoreductase N-terminal" evidence="4">
    <location>
        <begin position="3"/>
        <end position="125"/>
    </location>
</feature>
<dbReference type="OrthoDB" id="9781031at2"/>
<dbReference type="PANTHER" id="PTHR43593:SF1">
    <property type="entry name" value="INOSITOL 2-DEHYDROGENASE"/>
    <property type="match status" value="1"/>
</dbReference>
<dbReference type="EMBL" id="AONB01000004">
    <property type="protein sequence ID" value="EXJ11852.1"/>
    <property type="molecule type" value="Genomic_DNA"/>
</dbReference>
<dbReference type="GO" id="GO:0019310">
    <property type="term" value="P:inositol catabolic process"/>
    <property type="evidence" value="ECO:0007669"/>
    <property type="project" value="UniProtKB-UniRule"/>
</dbReference>
<dbReference type="STRING" id="1229521.D791_01225"/>
<evidence type="ECO:0000256" key="3">
    <source>
        <dbReference type="HAMAP-Rule" id="MF_01671"/>
    </source>
</evidence>
<dbReference type="GO" id="GO:0000166">
    <property type="term" value="F:nucleotide binding"/>
    <property type="evidence" value="ECO:0007669"/>
    <property type="project" value="InterPro"/>
</dbReference>
<feature type="domain" description="Gfo/Idh/MocA-like oxidoreductase C-terminal" evidence="5">
    <location>
        <begin position="137"/>
        <end position="326"/>
    </location>
</feature>
<dbReference type="InterPro" id="IPR050424">
    <property type="entry name" value="Gfo-Idh-MocA_inositol_DH"/>
</dbReference>
<name>W9V705_9GAMM</name>
<dbReference type="HAMAP" id="MF_01671">
    <property type="entry name" value="IolG"/>
    <property type="match status" value="1"/>
</dbReference>
<comment type="caution">
    <text evidence="6">The sequence shown here is derived from an EMBL/GenBank/DDBJ whole genome shotgun (WGS) entry which is preliminary data.</text>
</comment>
<accession>W9V705</accession>
<comment type="function">
    <text evidence="3">Involved in the oxidation of myo-inositol (MI) to 2-keto-myo-inositol (2KMI or 2-inosose).</text>
</comment>
<dbReference type="RefSeq" id="WP_036508926.1">
    <property type="nucleotide sequence ID" value="NZ_AONB01000004.1"/>
</dbReference>
<dbReference type="EC" id="1.1.1.18" evidence="3"/>
<dbReference type="InterPro" id="IPR000683">
    <property type="entry name" value="Gfo/Idh/MocA-like_OxRdtase_N"/>
</dbReference>
<dbReference type="Pfam" id="PF02894">
    <property type="entry name" value="GFO_IDH_MocA_C"/>
    <property type="match status" value="1"/>
</dbReference>
<dbReference type="Proteomes" id="UP000019464">
    <property type="component" value="Unassembled WGS sequence"/>
</dbReference>
<comment type="catalytic activity">
    <reaction evidence="3">
        <text>myo-inositol + NAD(+) = scyllo-inosose + NADH + H(+)</text>
        <dbReference type="Rhea" id="RHEA:16949"/>
        <dbReference type="ChEBI" id="CHEBI:15378"/>
        <dbReference type="ChEBI" id="CHEBI:17268"/>
        <dbReference type="ChEBI" id="CHEBI:17811"/>
        <dbReference type="ChEBI" id="CHEBI:57540"/>
        <dbReference type="ChEBI" id="CHEBI:57945"/>
        <dbReference type="EC" id="1.1.1.18"/>
    </reaction>
</comment>
<dbReference type="InterPro" id="IPR023794">
    <property type="entry name" value="MI/DCI_dehydrogenase"/>
</dbReference>
<keyword evidence="7" id="KW-1185">Reference proteome</keyword>
<dbReference type="GO" id="GO:0050112">
    <property type="term" value="F:inositol 2-dehydrogenase (NAD+) activity"/>
    <property type="evidence" value="ECO:0007669"/>
    <property type="project" value="UniProtKB-UniRule"/>
</dbReference>
<dbReference type="PATRIC" id="fig|1229521.3.peg.1233"/>
<evidence type="ECO:0000256" key="2">
    <source>
        <dbReference type="ARBA" id="ARBA00023027"/>
    </source>
</evidence>
<dbReference type="InterPro" id="IPR004104">
    <property type="entry name" value="Gfo/Idh/MocA-like_OxRdtase_C"/>
</dbReference>
<protein>
    <recommendedName>
        <fullName evidence="3">Inositol 2-dehydrogenase</fullName>
        <ecNumber evidence="3">1.1.1.18</ecNumber>
    </recommendedName>
    <alternativeName>
        <fullName evidence="3">Myo-inositol 2-dehydrogenase</fullName>
        <shortName evidence="3">MI 2-dehydrogenase</shortName>
    </alternativeName>
</protein>